<dbReference type="PANTHER" id="PTHR46000">
    <property type="entry name" value="SEVEN TM RECEPTOR-RELATED"/>
    <property type="match status" value="1"/>
</dbReference>
<evidence type="ECO:0000313" key="2">
    <source>
        <dbReference type="EMBL" id="CAI5451391.1"/>
    </source>
</evidence>
<feature type="transmembrane region" description="Helical" evidence="1">
    <location>
        <begin position="171"/>
        <end position="193"/>
    </location>
</feature>
<dbReference type="Pfam" id="PF10326">
    <property type="entry name" value="7TM_GPCR_Str"/>
    <property type="match status" value="1"/>
</dbReference>
<evidence type="ECO:0008006" key="4">
    <source>
        <dbReference type="Google" id="ProtNLM"/>
    </source>
</evidence>
<keyword evidence="1" id="KW-0472">Membrane</keyword>
<organism evidence="2 3">
    <name type="scientific">Caenorhabditis angaria</name>
    <dbReference type="NCBI Taxonomy" id="860376"/>
    <lineage>
        <taxon>Eukaryota</taxon>
        <taxon>Metazoa</taxon>
        <taxon>Ecdysozoa</taxon>
        <taxon>Nematoda</taxon>
        <taxon>Chromadorea</taxon>
        <taxon>Rhabditida</taxon>
        <taxon>Rhabditina</taxon>
        <taxon>Rhabditomorpha</taxon>
        <taxon>Rhabditoidea</taxon>
        <taxon>Rhabditidae</taxon>
        <taxon>Peloderinae</taxon>
        <taxon>Caenorhabditis</taxon>
    </lineage>
</organism>
<feature type="transmembrane region" description="Helical" evidence="1">
    <location>
        <begin position="65"/>
        <end position="89"/>
    </location>
</feature>
<feature type="transmembrane region" description="Helical" evidence="1">
    <location>
        <begin position="101"/>
        <end position="120"/>
    </location>
</feature>
<dbReference type="AlphaFoldDB" id="A0A9P1N7X4"/>
<gene>
    <name evidence="2" type="ORF">CAMP_LOCUS14028</name>
</gene>
<evidence type="ECO:0000313" key="3">
    <source>
        <dbReference type="Proteomes" id="UP001152747"/>
    </source>
</evidence>
<dbReference type="PANTHER" id="PTHR46000:SF9">
    <property type="entry name" value="SEVEN TM RECEPTOR"/>
    <property type="match status" value="1"/>
</dbReference>
<dbReference type="SUPFAM" id="SSF81321">
    <property type="entry name" value="Family A G protein-coupled receptor-like"/>
    <property type="match status" value="1"/>
</dbReference>
<dbReference type="OrthoDB" id="5859135at2759"/>
<accession>A0A9P1N7X4</accession>
<dbReference type="EMBL" id="CANHGI010000005">
    <property type="protein sequence ID" value="CAI5451391.1"/>
    <property type="molecule type" value="Genomic_DNA"/>
</dbReference>
<comment type="caution">
    <text evidence="2">The sequence shown here is derived from an EMBL/GenBank/DDBJ whole genome shotgun (WGS) entry which is preliminary data.</text>
</comment>
<keyword evidence="1" id="KW-1133">Transmembrane helix</keyword>
<sequence length="205" mass="23480">MIKKKTTKQLGTYKYLMQTFSLLELIFSTVDVLNQPTIFVEDGTFLLFSTNPLHLPISIARHLNILNFTFSGMIISLLAIHFIYRYFAVCHNQRLSAFDKPYLGIWISVFVLIGLEWYFASLFLGLGDSSCSFDIDNINTNENLDITVFVGVKYTIKNMTTGRENHCWKSISYALILLKIVVISGVIVVFCGWRTYKEMSGKKDI</sequence>
<protein>
    <recommendedName>
        <fullName evidence="4">7TM GPCR serpentine receptor class x (Srx) domain-containing protein</fullName>
    </recommendedName>
</protein>
<proteinExistence type="predicted"/>
<name>A0A9P1N7X4_9PELO</name>
<dbReference type="InterPro" id="IPR019428">
    <property type="entry name" value="7TM_GPCR_serpentine_rcpt_Str"/>
</dbReference>
<keyword evidence="3" id="KW-1185">Reference proteome</keyword>
<keyword evidence="1" id="KW-0812">Transmembrane</keyword>
<evidence type="ECO:0000256" key="1">
    <source>
        <dbReference type="SAM" id="Phobius"/>
    </source>
</evidence>
<dbReference type="Proteomes" id="UP001152747">
    <property type="component" value="Unassembled WGS sequence"/>
</dbReference>
<reference evidence="2" key="1">
    <citation type="submission" date="2022-11" db="EMBL/GenBank/DDBJ databases">
        <authorList>
            <person name="Kikuchi T."/>
        </authorList>
    </citation>
    <scope>NUCLEOTIDE SEQUENCE</scope>
    <source>
        <strain evidence="2">PS1010</strain>
    </source>
</reference>